<dbReference type="EMBL" id="JABSTR010000003">
    <property type="protein sequence ID" value="KAH9365168.1"/>
    <property type="molecule type" value="Genomic_DNA"/>
</dbReference>
<gene>
    <name evidence="1" type="ORF">HPB48_008959</name>
</gene>
<dbReference type="OrthoDB" id="72441at2759"/>
<dbReference type="InterPro" id="IPR051513">
    <property type="entry name" value="Tectonin_beta-prop"/>
</dbReference>
<organism evidence="1 2">
    <name type="scientific">Haemaphysalis longicornis</name>
    <name type="common">Bush tick</name>
    <dbReference type="NCBI Taxonomy" id="44386"/>
    <lineage>
        <taxon>Eukaryota</taxon>
        <taxon>Metazoa</taxon>
        <taxon>Ecdysozoa</taxon>
        <taxon>Arthropoda</taxon>
        <taxon>Chelicerata</taxon>
        <taxon>Arachnida</taxon>
        <taxon>Acari</taxon>
        <taxon>Parasitiformes</taxon>
        <taxon>Ixodida</taxon>
        <taxon>Ixodoidea</taxon>
        <taxon>Ixodidae</taxon>
        <taxon>Haemaphysalinae</taxon>
        <taxon>Haemaphysalis</taxon>
    </lineage>
</organism>
<keyword evidence="2" id="KW-1185">Reference proteome</keyword>
<proteinExistence type="predicted"/>
<sequence>MTQGWRGSREIGRGRENTRRTCTPFRLLGYLPLYGLCRLSTTGPWAEVEPMPLRDVSLALDARAGSVGDGGVAVWAVASDGEAVYRKDVTPDCPQGKAWLHVPAEQQFEAITVGARHRVWAIGQDGWAYVRNSISADRPTGAGWFMWSLRWWAPALTQISAGDSTVCASDDMGKLWRRADVLDEYPEGTAWVFVSDHVHSVSVGPQDQGYVTG</sequence>
<accession>A0A9J6FS92</accession>
<protein>
    <submittedName>
        <fullName evidence="1">Uncharacterized protein</fullName>
    </submittedName>
</protein>
<dbReference type="InterPro" id="IPR006624">
    <property type="entry name" value="Beta-propeller_rpt_TECPR"/>
</dbReference>
<dbReference type="Pfam" id="PF06462">
    <property type="entry name" value="Hyd_WA"/>
    <property type="match status" value="2"/>
</dbReference>
<dbReference type="AlphaFoldDB" id="A0A9J6FS92"/>
<reference evidence="1 2" key="1">
    <citation type="journal article" date="2020" name="Cell">
        <title>Large-Scale Comparative Analyses of Tick Genomes Elucidate Their Genetic Diversity and Vector Capacities.</title>
        <authorList>
            <consortium name="Tick Genome and Microbiome Consortium (TIGMIC)"/>
            <person name="Jia N."/>
            <person name="Wang J."/>
            <person name="Shi W."/>
            <person name="Du L."/>
            <person name="Sun Y."/>
            <person name="Zhan W."/>
            <person name="Jiang J.F."/>
            <person name="Wang Q."/>
            <person name="Zhang B."/>
            <person name="Ji P."/>
            <person name="Bell-Sakyi L."/>
            <person name="Cui X.M."/>
            <person name="Yuan T.T."/>
            <person name="Jiang B.G."/>
            <person name="Yang W.F."/>
            <person name="Lam T.T."/>
            <person name="Chang Q.C."/>
            <person name="Ding S.J."/>
            <person name="Wang X.J."/>
            <person name="Zhu J.G."/>
            <person name="Ruan X.D."/>
            <person name="Zhao L."/>
            <person name="Wei J.T."/>
            <person name="Ye R.Z."/>
            <person name="Que T.C."/>
            <person name="Du C.H."/>
            <person name="Zhou Y.H."/>
            <person name="Cheng J.X."/>
            <person name="Dai P.F."/>
            <person name="Guo W.B."/>
            <person name="Han X.H."/>
            <person name="Huang E.J."/>
            <person name="Li L.F."/>
            <person name="Wei W."/>
            <person name="Gao Y.C."/>
            <person name="Liu J.Z."/>
            <person name="Shao H.Z."/>
            <person name="Wang X."/>
            <person name="Wang C.C."/>
            <person name="Yang T.C."/>
            <person name="Huo Q.B."/>
            <person name="Li W."/>
            <person name="Chen H.Y."/>
            <person name="Chen S.E."/>
            <person name="Zhou L.G."/>
            <person name="Ni X.B."/>
            <person name="Tian J.H."/>
            <person name="Sheng Y."/>
            <person name="Liu T."/>
            <person name="Pan Y.S."/>
            <person name="Xia L.Y."/>
            <person name="Li J."/>
            <person name="Zhao F."/>
            <person name="Cao W.C."/>
        </authorList>
    </citation>
    <scope>NUCLEOTIDE SEQUENCE [LARGE SCALE GENOMIC DNA]</scope>
    <source>
        <strain evidence="1">HaeL-2018</strain>
    </source>
</reference>
<dbReference type="PANTHER" id="PTHR23250">
    <property type="entry name" value="DYSFERLIN-RELATED"/>
    <property type="match status" value="1"/>
</dbReference>
<dbReference type="PANTHER" id="PTHR23250:SF1">
    <property type="entry name" value="TECTONIN BETA-PROPELLER REPEAT-CONTAINING PROTEIN 1"/>
    <property type="match status" value="1"/>
</dbReference>
<dbReference type="VEuPathDB" id="VectorBase:HLOH_052984"/>
<dbReference type="SMART" id="SM00706">
    <property type="entry name" value="TECPR"/>
    <property type="match status" value="2"/>
</dbReference>
<name>A0A9J6FS92_HAELO</name>
<dbReference type="Proteomes" id="UP000821853">
    <property type="component" value="Unassembled WGS sequence"/>
</dbReference>
<comment type="caution">
    <text evidence="1">The sequence shown here is derived from an EMBL/GenBank/DDBJ whole genome shotgun (WGS) entry which is preliminary data.</text>
</comment>
<evidence type="ECO:0000313" key="2">
    <source>
        <dbReference type="Proteomes" id="UP000821853"/>
    </source>
</evidence>
<evidence type="ECO:0000313" key="1">
    <source>
        <dbReference type="EMBL" id="KAH9365168.1"/>
    </source>
</evidence>